<comment type="caution">
    <text evidence="1">The sequence shown here is derived from an EMBL/GenBank/DDBJ whole genome shotgun (WGS) entry which is preliminary data.</text>
</comment>
<dbReference type="AlphaFoldDB" id="A0A8H5ZMZ2"/>
<dbReference type="EMBL" id="WNKQ01000003">
    <property type="protein sequence ID" value="KAF5852397.1"/>
    <property type="molecule type" value="Genomic_DNA"/>
</dbReference>
<protein>
    <recommendedName>
        <fullName evidence="3">HTH CENPB-type domain-containing protein</fullName>
    </recommendedName>
</protein>
<accession>A0A8H5ZMZ2</accession>
<evidence type="ECO:0008006" key="3">
    <source>
        <dbReference type="Google" id="ProtNLM"/>
    </source>
</evidence>
<sequence>AAVVELRRLRKPNLSEYARLHNLPYQCLHRAFNGGNNRSTRAPTNRKLLLYTILTLSTPVTKYIVEAQANHLLKQAFEDAIDSEPDILDPAEPPVVGQDWARRWLKRHTKYTRLRSQPVKLTRKLAQDPEALQQ</sequence>
<evidence type="ECO:0000313" key="1">
    <source>
        <dbReference type="EMBL" id="KAF5852397.1"/>
    </source>
</evidence>
<gene>
    <name evidence="1" type="ORF">GGP41_007822</name>
</gene>
<name>A0A8H5ZMZ2_COCSA</name>
<dbReference type="Proteomes" id="UP000624244">
    <property type="component" value="Unassembled WGS sequence"/>
</dbReference>
<proteinExistence type="predicted"/>
<reference evidence="1" key="1">
    <citation type="submission" date="2019-11" db="EMBL/GenBank/DDBJ databases">
        <title>Bipolaris sorokiniana Genome sequencing.</title>
        <authorList>
            <person name="Wang H."/>
        </authorList>
    </citation>
    <scope>NUCLEOTIDE SEQUENCE</scope>
</reference>
<feature type="non-terminal residue" evidence="1">
    <location>
        <position position="134"/>
    </location>
</feature>
<evidence type="ECO:0000313" key="2">
    <source>
        <dbReference type="Proteomes" id="UP000624244"/>
    </source>
</evidence>
<organism evidence="1 2">
    <name type="scientific">Cochliobolus sativus</name>
    <name type="common">Common root rot and spot blotch fungus</name>
    <name type="synonym">Bipolaris sorokiniana</name>
    <dbReference type="NCBI Taxonomy" id="45130"/>
    <lineage>
        <taxon>Eukaryota</taxon>
        <taxon>Fungi</taxon>
        <taxon>Dikarya</taxon>
        <taxon>Ascomycota</taxon>
        <taxon>Pezizomycotina</taxon>
        <taxon>Dothideomycetes</taxon>
        <taxon>Pleosporomycetidae</taxon>
        <taxon>Pleosporales</taxon>
        <taxon>Pleosporineae</taxon>
        <taxon>Pleosporaceae</taxon>
        <taxon>Bipolaris</taxon>
    </lineage>
</organism>